<dbReference type="OrthoDB" id="410381at2759"/>
<dbReference type="AlphaFoldDB" id="A0A9Q1F154"/>
<dbReference type="EMBL" id="JAINUF010000010">
    <property type="protein sequence ID" value="KAJ8348951.1"/>
    <property type="molecule type" value="Genomic_DNA"/>
</dbReference>
<evidence type="ECO:0000313" key="2">
    <source>
        <dbReference type="Proteomes" id="UP001152622"/>
    </source>
</evidence>
<reference evidence="1" key="1">
    <citation type="journal article" date="2023" name="Science">
        <title>Genome structures resolve the early diversification of teleost fishes.</title>
        <authorList>
            <person name="Parey E."/>
            <person name="Louis A."/>
            <person name="Montfort J."/>
            <person name="Bouchez O."/>
            <person name="Roques C."/>
            <person name="Iampietro C."/>
            <person name="Lluch J."/>
            <person name="Castinel A."/>
            <person name="Donnadieu C."/>
            <person name="Desvignes T."/>
            <person name="Floi Bucao C."/>
            <person name="Jouanno E."/>
            <person name="Wen M."/>
            <person name="Mejri S."/>
            <person name="Dirks R."/>
            <person name="Jansen H."/>
            <person name="Henkel C."/>
            <person name="Chen W.J."/>
            <person name="Zahm M."/>
            <person name="Cabau C."/>
            <person name="Klopp C."/>
            <person name="Thompson A.W."/>
            <person name="Robinson-Rechavi M."/>
            <person name="Braasch I."/>
            <person name="Lecointre G."/>
            <person name="Bobe J."/>
            <person name="Postlethwait J.H."/>
            <person name="Berthelot C."/>
            <person name="Roest Crollius H."/>
            <person name="Guiguen Y."/>
        </authorList>
    </citation>
    <scope>NUCLEOTIDE SEQUENCE</scope>
    <source>
        <strain evidence="1">WJC10195</strain>
    </source>
</reference>
<proteinExistence type="predicted"/>
<protein>
    <submittedName>
        <fullName evidence="1">Uncharacterized protein</fullName>
    </submittedName>
</protein>
<accession>A0A9Q1F154</accession>
<evidence type="ECO:0000313" key="1">
    <source>
        <dbReference type="EMBL" id="KAJ8348951.1"/>
    </source>
</evidence>
<keyword evidence="2" id="KW-1185">Reference proteome</keyword>
<dbReference type="Proteomes" id="UP001152622">
    <property type="component" value="Chromosome 10"/>
</dbReference>
<organism evidence="1 2">
    <name type="scientific">Synaphobranchus kaupii</name>
    <name type="common">Kaup's arrowtooth eel</name>
    <dbReference type="NCBI Taxonomy" id="118154"/>
    <lineage>
        <taxon>Eukaryota</taxon>
        <taxon>Metazoa</taxon>
        <taxon>Chordata</taxon>
        <taxon>Craniata</taxon>
        <taxon>Vertebrata</taxon>
        <taxon>Euteleostomi</taxon>
        <taxon>Actinopterygii</taxon>
        <taxon>Neopterygii</taxon>
        <taxon>Teleostei</taxon>
        <taxon>Anguilliformes</taxon>
        <taxon>Synaphobranchidae</taxon>
        <taxon>Synaphobranchus</taxon>
    </lineage>
</organism>
<comment type="caution">
    <text evidence="1">The sequence shown here is derived from an EMBL/GenBank/DDBJ whole genome shotgun (WGS) entry which is preliminary data.</text>
</comment>
<gene>
    <name evidence="1" type="ORF">SKAU_G00275400</name>
</gene>
<name>A0A9Q1F154_SYNKA</name>
<sequence>MAGQDSAADLRREVGYIGRRMLDMELPGKRRRGRPKRRFMDTVKEDTVKEDTVKEDMQAVGVTEDEAQDKNRWKQMIRCGDP</sequence>